<gene>
    <name evidence="6" type="primary">fusA</name>
    <name evidence="9" type="ORF">A3D77_00080</name>
</gene>
<accession>A0A1F5ZWG5</accession>
<dbReference type="Gene3D" id="3.30.230.10">
    <property type="match status" value="1"/>
</dbReference>
<evidence type="ECO:0000256" key="5">
    <source>
        <dbReference type="ARBA" id="ARBA00023134"/>
    </source>
</evidence>
<dbReference type="PROSITE" id="PS00301">
    <property type="entry name" value="G_TR_1"/>
    <property type="match status" value="1"/>
</dbReference>
<dbReference type="InterPro" id="IPR005517">
    <property type="entry name" value="Transl_elong_EFG/EF2_IV"/>
</dbReference>
<dbReference type="EMBL" id="MFJL01000007">
    <property type="protein sequence ID" value="OGG16819.1"/>
    <property type="molecule type" value="Genomic_DNA"/>
</dbReference>
<dbReference type="InterPro" id="IPR000640">
    <property type="entry name" value="EFG_V-like"/>
</dbReference>
<dbReference type="InterPro" id="IPR014721">
    <property type="entry name" value="Ribsml_uS5_D2-typ_fold_subgr"/>
</dbReference>
<dbReference type="Gene3D" id="3.30.70.870">
    <property type="entry name" value="Elongation Factor G (Translational Gtpase), domain 3"/>
    <property type="match status" value="1"/>
</dbReference>
<dbReference type="FunFam" id="3.30.70.240:FF:000001">
    <property type="entry name" value="Elongation factor G"/>
    <property type="match status" value="1"/>
</dbReference>
<comment type="function">
    <text evidence="6">Catalyzes the GTP-dependent ribosomal translocation step during translation elongation. During this step, the ribosome changes from the pre-translocational (PRE) to the post-translocational (POST) state as the newly formed A-site-bound peptidyl-tRNA and P-site-bound deacylated tRNA move to the P and E sites, respectively. Catalyzes the coordinated movement of the two tRNA molecules, the mRNA and conformational changes in the ribosome.</text>
</comment>
<name>A0A1F5ZWG5_9BACT</name>
<comment type="subcellular location">
    <subcellularLocation>
        <location evidence="6">Cytoplasm</location>
    </subcellularLocation>
</comment>
<dbReference type="PANTHER" id="PTHR43261">
    <property type="entry name" value="TRANSLATION ELONGATION FACTOR G-RELATED"/>
    <property type="match status" value="1"/>
</dbReference>
<dbReference type="InterPro" id="IPR053905">
    <property type="entry name" value="EF-G-like_DII"/>
</dbReference>
<dbReference type="InterPro" id="IPR005225">
    <property type="entry name" value="Small_GTP-bd"/>
</dbReference>
<dbReference type="GO" id="GO:0005525">
    <property type="term" value="F:GTP binding"/>
    <property type="evidence" value="ECO:0007669"/>
    <property type="project" value="UniProtKB-UniRule"/>
</dbReference>
<keyword evidence="3 6" id="KW-0251">Elongation factor</keyword>
<keyword evidence="5 6" id="KW-0342">GTP-binding</keyword>
<dbReference type="CDD" id="cd01886">
    <property type="entry name" value="EF-G"/>
    <property type="match status" value="1"/>
</dbReference>
<dbReference type="Pfam" id="PF00009">
    <property type="entry name" value="GTP_EFTU"/>
    <property type="match status" value="1"/>
</dbReference>
<dbReference type="GO" id="GO:0003746">
    <property type="term" value="F:translation elongation factor activity"/>
    <property type="evidence" value="ECO:0007669"/>
    <property type="project" value="UniProtKB-UniRule"/>
</dbReference>
<dbReference type="NCBIfam" id="TIGR00484">
    <property type="entry name" value="EF-G"/>
    <property type="match status" value="1"/>
</dbReference>
<dbReference type="InterPro" id="IPR041095">
    <property type="entry name" value="EFG_II"/>
</dbReference>
<dbReference type="GO" id="GO:0032790">
    <property type="term" value="P:ribosome disassembly"/>
    <property type="evidence" value="ECO:0007669"/>
    <property type="project" value="TreeGrafter"/>
</dbReference>
<evidence type="ECO:0000259" key="8">
    <source>
        <dbReference type="PROSITE" id="PS51722"/>
    </source>
</evidence>
<keyword evidence="2 6" id="KW-0547">Nucleotide-binding</keyword>
<evidence type="ECO:0000313" key="10">
    <source>
        <dbReference type="Proteomes" id="UP000176923"/>
    </source>
</evidence>
<keyword evidence="4 6" id="KW-0648">Protein biosynthesis</keyword>
<dbReference type="InterPro" id="IPR027417">
    <property type="entry name" value="P-loop_NTPase"/>
</dbReference>
<evidence type="ECO:0000256" key="2">
    <source>
        <dbReference type="ARBA" id="ARBA00022741"/>
    </source>
</evidence>
<dbReference type="GO" id="GO:0003924">
    <property type="term" value="F:GTPase activity"/>
    <property type="evidence" value="ECO:0007669"/>
    <property type="project" value="InterPro"/>
</dbReference>
<dbReference type="Pfam" id="PF00679">
    <property type="entry name" value="EFG_C"/>
    <property type="match status" value="1"/>
</dbReference>
<evidence type="ECO:0000256" key="7">
    <source>
        <dbReference type="NCBIfam" id="TIGR00484"/>
    </source>
</evidence>
<dbReference type="SUPFAM" id="SSF52540">
    <property type="entry name" value="P-loop containing nucleoside triphosphate hydrolases"/>
    <property type="match status" value="1"/>
</dbReference>
<dbReference type="Pfam" id="PF14492">
    <property type="entry name" value="EFG_III"/>
    <property type="match status" value="1"/>
</dbReference>
<dbReference type="FunFam" id="3.40.50.300:FF:000029">
    <property type="entry name" value="Elongation factor G"/>
    <property type="match status" value="1"/>
</dbReference>
<dbReference type="SMART" id="SM00889">
    <property type="entry name" value="EFG_IV"/>
    <property type="match status" value="1"/>
</dbReference>
<dbReference type="Gene3D" id="3.30.70.240">
    <property type="match status" value="1"/>
</dbReference>
<dbReference type="NCBIfam" id="TIGR00231">
    <property type="entry name" value="small_GTP"/>
    <property type="match status" value="1"/>
</dbReference>
<feature type="binding site" evidence="6">
    <location>
        <begin position="143"/>
        <end position="146"/>
    </location>
    <ligand>
        <name>GTP</name>
        <dbReference type="ChEBI" id="CHEBI:37565"/>
    </ligand>
</feature>
<dbReference type="Proteomes" id="UP000176923">
    <property type="component" value="Unassembled WGS sequence"/>
</dbReference>
<proteinExistence type="inferred from homology"/>
<organism evidence="9 10">
    <name type="scientific">Candidatus Gottesmanbacteria bacterium RIFCSPHIGHO2_02_FULL_39_11</name>
    <dbReference type="NCBI Taxonomy" id="1798382"/>
    <lineage>
        <taxon>Bacteria</taxon>
        <taxon>Candidatus Gottesmaniibacteriota</taxon>
    </lineage>
</organism>
<dbReference type="InterPro" id="IPR035647">
    <property type="entry name" value="EFG_III/V"/>
</dbReference>
<dbReference type="InterPro" id="IPR020568">
    <property type="entry name" value="Ribosomal_Su5_D2-typ_SF"/>
</dbReference>
<dbReference type="AlphaFoldDB" id="A0A1F5ZWG5"/>
<dbReference type="InterPro" id="IPR000795">
    <property type="entry name" value="T_Tr_GTP-bd_dom"/>
</dbReference>
<evidence type="ECO:0000256" key="3">
    <source>
        <dbReference type="ARBA" id="ARBA00022768"/>
    </source>
</evidence>
<dbReference type="PRINTS" id="PR00315">
    <property type="entry name" value="ELONGATNFCT"/>
</dbReference>
<dbReference type="InterPro" id="IPR031157">
    <property type="entry name" value="G_TR_CS"/>
</dbReference>
<dbReference type="SUPFAM" id="SSF54211">
    <property type="entry name" value="Ribosomal protein S5 domain 2-like"/>
    <property type="match status" value="1"/>
</dbReference>
<dbReference type="Gene3D" id="2.40.30.10">
    <property type="entry name" value="Translation factors"/>
    <property type="match status" value="1"/>
</dbReference>
<comment type="similarity">
    <text evidence="1 6">Belongs to the TRAFAC class translation factor GTPase superfamily. Classic translation factor GTPase family. EF-G/EF-2 subfamily.</text>
</comment>
<dbReference type="NCBIfam" id="NF009379">
    <property type="entry name" value="PRK12740.1-3"/>
    <property type="match status" value="1"/>
</dbReference>
<dbReference type="InterPro" id="IPR035649">
    <property type="entry name" value="EFG_V"/>
</dbReference>
<dbReference type="CDD" id="cd01434">
    <property type="entry name" value="EFG_mtEFG1_IV"/>
    <property type="match status" value="1"/>
</dbReference>
<feature type="binding site" evidence="6">
    <location>
        <begin position="89"/>
        <end position="93"/>
    </location>
    <ligand>
        <name>GTP</name>
        <dbReference type="ChEBI" id="CHEBI:37565"/>
    </ligand>
</feature>
<keyword evidence="6" id="KW-0963">Cytoplasm</keyword>
<dbReference type="STRING" id="1798382.A3D77_00080"/>
<dbReference type="CDD" id="cd03713">
    <property type="entry name" value="EFG_mtEFG_C"/>
    <property type="match status" value="1"/>
</dbReference>
<dbReference type="SUPFAM" id="SSF54980">
    <property type="entry name" value="EF-G C-terminal domain-like"/>
    <property type="match status" value="2"/>
</dbReference>
<dbReference type="SMART" id="SM00838">
    <property type="entry name" value="EFG_C"/>
    <property type="match status" value="1"/>
</dbReference>
<evidence type="ECO:0000313" key="9">
    <source>
        <dbReference type="EMBL" id="OGG16819.1"/>
    </source>
</evidence>
<evidence type="ECO:0000256" key="6">
    <source>
        <dbReference type="HAMAP-Rule" id="MF_00054"/>
    </source>
</evidence>
<dbReference type="InterPro" id="IPR009000">
    <property type="entry name" value="Transl_B-barrel_sf"/>
</dbReference>
<dbReference type="SUPFAM" id="SSF50447">
    <property type="entry name" value="Translation proteins"/>
    <property type="match status" value="1"/>
</dbReference>
<comment type="caution">
    <text evidence="9">The sequence shown here is derived from an EMBL/GenBank/DDBJ whole genome shotgun (WGS) entry which is preliminary data.</text>
</comment>
<dbReference type="CDD" id="cd04088">
    <property type="entry name" value="EFG_mtEFG_II"/>
    <property type="match status" value="1"/>
</dbReference>
<reference evidence="9 10" key="1">
    <citation type="journal article" date="2016" name="Nat. Commun.">
        <title>Thousands of microbial genomes shed light on interconnected biogeochemical processes in an aquifer system.</title>
        <authorList>
            <person name="Anantharaman K."/>
            <person name="Brown C.T."/>
            <person name="Hug L.A."/>
            <person name="Sharon I."/>
            <person name="Castelle C.J."/>
            <person name="Probst A.J."/>
            <person name="Thomas B.C."/>
            <person name="Singh A."/>
            <person name="Wilkins M.J."/>
            <person name="Karaoz U."/>
            <person name="Brodie E.L."/>
            <person name="Williams K.H."/>
            <person name="Hubbard S.S."/>
            <person name="Banfield J.F."/>
        </authorList>
    </citation>
    <scope>NUCLEOTIDE SEQUENCE [LARGE SCALE GENOMIC DNA]</scope>
</reference>
<dbReference type="FunFam" id="3.30.230.10:FF:000003">
    <property type="entry name" value="Elongation factor G"/>
    <property type="match status" value="1"/>
</dbReference>
<dbReference type="GO" id="GO:0005737">
    <property type="term" value="C:cytoplasm"/>
    <property type="evidence" value="ECO:0007669"/>
    <property type="project" value="UniProtKB-SubCell"/>
</dbReference>
<evidence type="ECO:0000256" key="4">
    <source>
        <dbReference type="ARBA" id="ARBA00022917"/>
    </source>
</evidence>
<dbReference type="InterPro" id="IPR004540">
    <property type="entry name" value="Transl_elong_EFG/EF2"/>
</dbReference>
<dbReference type="Pfam" id="PF22042">
    <property type="entry name" value="EF-G_D2"/>
    <property type="match status" value="1"/>
</dbReference>
<sequence length="700" mass="77152">MAQQPVTTKNRNVPLDQIRNIGIIAHIDAGKTTTTERILYYTGKSYKIGDIDEGNTQMDWMPQERERGITITAAATTTFWNGTRINIIDTPGHVDFTAEVERSLRVLDGGITVLDAEEGVQSQSETVWHQADKYKVPRICFINKMDKLGANFLRTVAMIKERLGANPAIMALPIGVETTFAGMVDLLNMKSMVWHTDDLGASYDTKDEIPPDMKEEVKKYRNILVEQICETDDALLEKYLGGTVPAVDELKKALRKAVIAYKLVPIYCGTSLRNKGVQPLLDAVVDYLPSPVDVAGVKGINPKTNQEETRHTDTKTPLSGLAFKIQLDPHVGKLTYVRIYSGTLKSGSYIWNASKDKQERVARLLLMHANQREEIEEGYAGEIVAIVGMKDTSTGDTLSDAEHPIVLEQITFPEPVISLAIEPKTKADQEKMGLALQRLSEEDPTFKIKSNQETGQTIIWGMGELHLEVLVDRMKREFNVAANVGAPQVAYKETITQKAEGEGKYIKQTGGHGQYGHALVRIEPQARGEGFEFVDSIKGGAVPKEFIGSVEKGIKEACERGILGGYPLVDIKAEFYDGTYHDVDSSDIAFQIAGSMALQAAAKQAALVLLEPIMKVEVTTPDEFMGSVIGDLSSKRAQISATEKRGMVSVILAMVPLAELSGYSTVLRSITQGRANYYMEPSHYEIVPKNITDKIITPKA</sequence>
<dbReference type="Gene3D" id="3.40.50.300">
    <property type="entry name" value="P-loop containing nucleotide triphosphate hydrolases"/>
    <property type="match status" value="1"/>
</dbReference>
<dbReference type="PROSITE" id="PS51722">
    <property type="entry name" value="G_TR_2"/>
    <property type="match status" value="1"/>
</dbReference>
<dbReference type="NCBIfam" id="NF009381">
    <property type="entry name" value="PRK12740.1-5"/>
    <property type="match status" value="1"/>
</dbReference>
<dbReference type="InterPro" id="IPR047872">
    <property type="entry name" value="EFG_IV"/>
</dbReference>
<dbReference type="HAMAP" id="MF_00054_B">
    <property type="entry name" value="EF_G_EF_2_B"/>
    <property type="match status" value="1"/>
</dbReference>
<dbReference type="Pfam" id="PF03764">
    <property type="entry name" value="EFG_IV"/>
    <property type="match status" value="1"/>
</dbReference>
<dbReference type="PANTHER" id="PTHR43261:SF1">
    <property type="entry name" value="RIBOSOME-RELEASING FACTOR 2, MITOCHONDRIAL"/>
    <property type="match status" value="1"/>
</dbReference>
<protein>
    <recommendedName>
        <fullName evidence="6 7">Elongation factor G</fullName>
        <shortName evidence="6">EF-G</shortName>
    </recommendedName>
</protein>
<dbReference type="CDD" id="cd16262">
    <property type="entry name" value="EFG_III"/>
    <property type="match status" value="1"/>
</dbReference>
<dbReference type="FunFam" id="3.30.70.870:FF:000001">
    <property type="entry name" value="Elongation factor G"/>
    <property type="match status" value="1"/>
</dbReference>
<evidence type="ECO:0000256" key="1">
    <source>
        <dbReference type="ARBA" id="ARBA00005870"/>
    </source>
</evidence>
<feature type="binding site" evidence="6">
    <location>
        <begin position="25"/>
        <end position="32"/>
    </location>
    <ligand>
        <name>GTP</name>
        <dbReference type="ChEBI" id="CHEBI:37565"/>
    </ligand>
</feature>
<dbReference type="InterPro" id="IPR009022">
    <property type="entry name" value="EFG_III"/>
</dbReference>
<feature type="domain" description="Tr-type G" evidence="8">
    <location>
        <begin position="16"/>
        <end position="292"/>
    </location>
</feature>
<dbReference type="FunFam" id="2.40.30.10:FF:000006">
    <property type="entry name" value="Elongation factor G"/>
    <property type="match status" value="1"/>
</dbReference>